<reference evidence="1 2" key="1">
    <citation type="submission" date="2019-04" db="EMBL/GenBank/DDBJ databases">
        <title>Salinimonas iocasae sp. nov., a halophilic bacterium isolated from the outer tube casing of tubeworms in Okinawa Trough.</title>
        <authorList>
            <person name="Zhang H."/>
            <person name="Wang H."/>
            <person name="Li C."/>
        </authorList>
    </citation>
    <scope>NUCLEOTIDE SEQUENCE [LARGE SCALE GENOMIC DNA]</scope>
    <source>
        <strain evidence="1 2">KX18D6</strain>
    </source>
</reference>
<name>A0A5B7YC81_9ALTE</name>
<evidence type="ECO:0000313" key="1">
    <source>
        <dbReference type="EMBL" id="QCZ92179.1"/>
    </source>
</evidence>
<keyword evidence="2" id="KW-1185">Reference proteome</keyword>
<protein>
    <submittedName>
        <fullName evidence="1">Uncharacterized protein</fullName>
    </submittedName>
</protein>
<dbReference type="AlphaFoldDB" id="A0A5B7YC81"/>
<dbReference type="EMBL" id="CP039852">
    <property type="protein sequence ID" value="QCZ92179.1"/>
    <property type="molecule type" value="Genomic_DNA"/>
</dbReference>
<organism evidence="1 2">
    <name type="scientific">Salinimonas iocasae</name>
    <dbReference type="NCBI Taxonomy" id="2572577"/>
    <lineage>
        <taxon>Bacteria</taxon>
        <taxon>Pseudomonadati</taxon>
        <taxon>Pseudomonadota</taxon>
        <taxon>Gammaproteobacteria</taxon>
        <taxon>Alteromonadales</taxon>
        <taxon>Alteromonadaceae</taxon>
        <taxon>Alteromonas/Salinimonas group</taxon>
        <taxon>Salinimonas</taxon>
    </lineage>
</organism>
<evidence type="ECO:0000313" key="2">
    <source>
        <dbReference type="Proteomes" id="UP000304912"/>
    </source>
</evidence>
<proteinExistence type="predicted"/>
<dbReference type="RefSeq" id="WP_139754941.1">
    <property type="nucleotide sequence ID" value="NZ_CP039852.1"/>
</dbReference>
<sequence length="268" mass="30863">MDIHEEIARLVDNHMDGWLFECVSDNQLLQMLEHCIDELIHSSIEDVESVLLKIKHNAIEPNISVNTLLVSVFCSGNNMASDIEVMQRSGTELINNKNRTKFSVDGQIVHSLADAYIPSVIWVLIGLRKKGLGEAESEFWKGIESLYYQLPLIRVLTLLNSEFDIQRKKHSNKTNLQSRALKEDAEPFNVERKKIVQRIAKDTLTKERHLTIKQCISKIKPLVSEQLDSAVVEKTLQVDPSIDYAKISKQMYERWVEEIYDEFKPTLL</sequence>
<dbReference type="KEGG" id="salk:FBQ74_01230"/>
<gene>
    <name evidence="1" type="ORF">FBQ74_01230</name>
</gene>
<accession>A0A5B7YC81</accession>
<dbReference type="Proteomes" id="UP000304912">
    <property type="component" value="Chromosome"/>
</dbReference>